<dbReference type="Gene3D" id="3.40.50.150">
    <property type="entry name" value="Vaccinia Virus protein VP39"/>
    <property type="match status" value="1"/>
</dbReference>
<dbReference type="Pfam" id="PF17284">
    <property type="entry name" value="Spermine_synt_N"/>
    <property type="match status" value="1"/>
</dbReference>
<dbReference type="OrthoDB" id="5953636at2759"/>
<keyword evidence="2 3" id="KW-0808">Transferase</keyword>
<dbReference type="EMBL" id="CAJFCJ010000007">
    <property type="protein sequence ID" value="CAD5117318.1"/>
    <property type="molecule type" value="Genomic_DNA"/>
</dbReference>
<dbReference type="PANTHER" id="PTHR46315:SF1">
    <property type="entry name" value="SPERMINE SYNTHASE"/>
    <property type="match status" value="1"/>
</dbReference>
<evidence type="ECO:0000259" key="4">
    <source>
        <dbReference type="PROSITE" id="PS51006"/>
    </source>
</evidence>
<dbReference type="PANTHER" id="PTHR46315">
    <property type="entry name" value="SPERMINE SYNTHASE"/>
    <property type="match status" value="1"/>
</dbReference>
<dbReference type="PROSITE" id="PS01330">
    <property type="entry name" value="PABS_1"/>
    <property type="match status" value="1"/>
</dbReference>
<dbReference type="Proteomes" id="UP000549394">
    <property type="component" value="Unassembled WGS sequence"/>
</dbReference>
<accession>A0A7I8VNK7</accession>
<dbReference type="Pfam" id="PF01564">
    <property type="entry name" value="Spermine_synth"/>
    <property type="match status" value="1"/>
</dbReference>
<feature type="active site" description="Proton acceptor" evidence="3">
    <location>
        <position position="275"/>
    </location>
</feature>
<dbReference type="Gene3D" id="2.30.140.10">
    <property type="entry name" value="Spermidine synthase, tetramerisation domain"/>
    <property type="match status" value="1"/>
</dbReference>
<dbReference type="SUPFAM" id="SSF53335">
    <property type="entry name" value="S-adenosyl-L-methionine-dependent methyltransferases"/>
    <property type="match status" value="1"/>
</dbReference>
<gene>
    <name evidence="5" type="ORF">DGYR_LOCUS5855</name>
</gene>
<name>A0A7I8VNK7_9ANNE</name>
<dbReference type="CDD" id="cd02440">
    <property type="entry name" value="AdoMet_MTases"/>
    <property type="match status" value="1"/>
</dbReference>
<dbReference type="InterPro" id="IPR030373">
    <property type="entry name" value="PABS_CS"/>
</dbReference>
<dbReference type="GO" id="GO:0006597">
    <property type="term" value="P:spermine biosynthetic process"/>
    <property type="evidence" value="ECO:0007669"/>
    <property type="project" value="InterPro"/>
</dbReference>
<evidence type="ECO:0000256" key="3">
    <source>
        <dbReference type="PROSITE-ProRule" id="PRU00354"/>
    </source>
</evidence>
<dbReference type="AlphaFoldDB" id="A0A7I8VNK7"/>
<keyword evidence="3" id="KW-0620">Polyamine biosynthesis</keyword>
<evidence type="ECO:0000313" key="5">
    <source>
        <dbReference type="EMBL" id="CAD5117318.1"/>
    </source>
</evidence>
<dbReference type="InterPro" id="IPR015576">
    <property type="entry name" value="Spermine_synthase_animal"/>
</dbReference>
<comment type="caution">
    <text evidence="5">The sequence shown here is derived from an EMBL/GenBank/DDBJ whole genome shotgun (WGS) entry which is preliminary data.</text>
</comment>
<dbReference type="InterPro" id="IPR037163">
    <property type="entry name" value="Spermidine_synt_N_sf"/>
</dbReference>
<dbReference type="GO" id="GO:0016768">
    <property type="term" value="F:spermine synthase activity"/>
    <property type="evidence" value="ECO:0007669"/>
    <property type="project" value="InterPro"/>
</dbReference>
<proteinExistence type="inferred from homology"/>
<dbReference type="InterPro" id="IPR030374">
    <property type="entry name" value="PABS"/>
</dbReference>
<feature type="domain" description="PABS" evidence="4">
    <location>
        <begin position="121"/>
        <end position="360"/>
    </location>
</feature>
<evidence type="ECO:0000256" key="2">
    <source>
        <dbReference type="ARBA" id="ARBA00022679"/>
    </source>
</evidence>
<protein>
    <submittedName>
        <fullName evidence="5">DgyrCDS6104</fullName>
    </submittedName>
</protein>
<dbReference type="FunFam" id="3.40.50.150:FF:000197">
    <property type="entry name" value="spermine synthase isoform X2"/>
    <property type="match status" value="1"/>
</dbReference>
<dbReference type="InterPro" id="IPR029063">
    <property type="entry name" value="SAM-dependent_MTases_sf"/>
</dbReference>
<keyword evidence="6" id="KW-1185">Reference proteome</keyword>
<sequence length="362" mass="41042">MVVNTFMIELSCPNLNVNNPDSSSKVIEKVLNEYSLTKNSVSLLNDGFAMVFSSETSCSAFVRAYPDGLLTIDIHERVVSGENNRFSNDILSHIENKMKSEGASRTLSLTTPVKRGTKFNCYFPTTVGLLIEYDFDELVFEEQTPFQNVKIYHSPQFGNMLILDDDPNLAESDIIYTRTICGSGRENFKDKNILILGGGDGGILNELLKQNPAYVTMVEIDQVVIDASVKYLRGICDSAMDKLEGDNYKVIVEDCVPWLEKFIKEGKKFDYVINDLTAIPVTPEPVGEMWEFMRKILNLSISVLSDNGKYFTQGNGLNAQSALKMYEKQLNLLETRVEYSKEKVFVPSYLECWVFYEVWKKL</sequence>
<dbReference type="PROSITE" id="PS51006">
    <property type="entry name" value="PABS_2"/>
    <property type="match status" value="1"/>
</dbReference>
<evidence type="ECO:0000313" key="6">
    <source>
        <dbReference type="Proteomes" id="UP000549394"/>
    </source>
</evidence>
<reference evidence="5 6" key="1">
    <citation type="submission" date="2020-08" db="EMBL/GenBank/DDBJ databases">
        <authorList>
            <person name="Hejnol A."/>
        </authorList>
    </citation>
    <scope>NUCLEOTIDE SEQUENCE [LARGE SCALE GENOMIC DNA]</scope>
</reference>
<comment type="similarity">
    <text evidence="1">Belongs to the spermidine/spermine synthase family.</text>
</comment>
<evidence type="ECO:0000256" key="1">
    <source>
        <dbReference type="ARBA" id="ARBA00007867"/>
    </source>
</evidence>
<organism evidence="5 6">
    <name type="scientific">Dimorphilus gyrociliatus</name>
    <dbReference type="NCBI Taxonomy" id="2664684"/>
    <lineage>
        <taxon>Eukaryota</taxon>
        <taxon>Metazoa</taxon>
        <taxon>Spiralia</taxon>
        <taxon>Lophotrochozoa</taxon>
        <taxon>Annelida</taxon>
        <taxon>Polychaeta</taxon>
        <taxon>Polychaeta incertae sedis</taxon>
        <taxon>Dinophilidae</taxon>
        <taxon>Dimorphilus</taxon>
    </lineage>
</organism>
<dbReference type="InterPro" id="IPR035246">
    <property type="entry name" value="Spermidine_synt_N"/>
</dbReference>